<dbReference type="EMBL" id="KN832058">
    <property type="protein sequence ID" value="KIN95918.1"/>
    <property type="molecule type" value="Genomic_DNA"/>
</dbReference>
<dbReference type="AlphaFoldDB" id="A0A0C3NKU8"/>
<name>A0A0C3NKU8_PISTI</name>
<evidence type="ECO:0000313" key="2">
    <source>
        <dbReference type="EMBL" id="KIN95918.1"/>
    </source>
</evidence>
<dbReference type="Proteomes" id="UP000054217">
    <property type="component" value="Unassembled WGS sequence"/>
</dbReference>
<protein>
    <recommendedName>
        <fullName evidence="1">Heterokaryon incompatibility domain-containing protein</fullName>
    </recommendedName>
</protein>
<dbReference type="HOGENOM" id="CLU_000288_138_6_1"/>
<reference evidence="3" key="2">
    <citation type="submission" date="2015-01" db="EMBL/GenBank/DDBJ databases">
        <title>Evolutionary Origins and Diversification of the Mycorrhizal Mutualists.</title>
        <authorList>
            <consortium name="DOE Joint Genome Institute"/>
            <consortium name="Mycorrhizal Genomics Consortium"/>
            <person name="Kohler A."/>
            <person name="Kuo A."/>
            <person name="Nagy L.G."/>
            <person name="Floudas D."/>
            <person name="Copeland A."/>
            <person name="Barry K.W."/>
            <person name="Cichocki N."/>
            <person name="Veneault-Fourrey C."/>
            <person name="LaButti K."/>
            <person name="Lindquist E.A."/>
            <person name="Lipzen A."/>
            <person name="Lundell T."/>
            <person name="Morin E."/>
            <person name="Murat C."/>
            <person name="Riley R."/>
            <person name="Ohm R."/>
            <person name="Sun H."/>
            <person name="Tunlid A."/>
            <person name="Henrissat B."/>
            <person name="Grigoriev I.V."/>
            <person name="Hibbett D.S."/>
            <person name="Martin F."/>
        </authorList>
    </citation>
    <scope>NUCLEOTIDE SEQUENCE [LARGE SCALE GENOMIC DNA]</scope>
    <source>
        <strain evidence="3">Marx 270</strain>
    </source>
</reference>
<dbReference type="InterPro" id="IPR010730">
    <property type="entry name" value="HET"/>
</dbReference>
<evidence type="ECO:0000313" key="3">
    <source>
        <dbReference type="Proteomes" id="UP000054217"/>
    </source>
</evidence>
<feature type="domain" description="Heterokaryon incompatibility" evidence="1">
    <location>
        <begin position="692"/>
        <end position="779"/>
    </location>
</feature>
<dbReference type="Pfam" id="PF06985">
    <property type="entry name" value="HET"/>
    <property type="match status" value="1"/>
</dbReference>
<gene>
    <name evidence="2" type="ORF">M404DRAFT_1007122</name>
</gene>
<dbReference type="PANTHER" id="PTHR10622">
    <property type="entry name" value="HET DOMAIN-CONTAINING PROTEIN"/>
    <property type="match status" value="1"/>
</dbReference>
<dbReference type="STRING" id="870435.A0A0C3NKU8"/>
<dbReference type="SUPFAM" id="SSF48452">
    <property type="entry name" value="TPR-like"/>
    <property type="match status" value="3"/>
</dbReference>
<dbReference type="InParanoid" id="A0A0C3NKU8"/>
<dbReference type="OrthoDB" id="9991317at2759"/>
<dbReference type="InterPro" id="IPR011990">
    <property type="entry name" value="TPR-like_helical_dom_sf"/>
</dbReference>
<accession>A0A0C3NKU8</accession>
<sequence>MASTDDTFHEPAFVERYPLLSRGDRNVVAYGMAETLVDRFQKEREVDDLNEAITLHRATLELQQIGNHKRSSTLNDLAVCLSMRYDNQGVIADLEEAVTLGRAALELRPPGHLDRGASLSNLAGDLRKKFQKHADLYSLDEAIKLLRGALELRPLGHPDRSESLHSLAVCLSMRFENQGVIADLKEAVTLGRAALELRPPGHFDRGASLSNLAGDLRKSFQKQADLYSLDEAIKLLRGALELHPPGHPDRSESLHSLAVCLSMRYDNQGVVADLEEAVALGRAALELRPPTHPDRGVSLYNLAYNLRKRFQKQADLDNLDEAVALLRAALELRSFGRPDRSELLHTLAVCLSDRYDNQGVVADLEETVTLGRAALELRPPGHPERDVSLYTLARDLWTKFQKQPDMTGLPSTNSHHQTALVDRPTSKADLASSLFELSLHLWDRFQRQATTIDLNEVISLVLYALELRLPRNSQHDEAWVQRLAQKADSDELVMLGQAVDNLGALANYFISECEHATVDLKEAITLCRIVLQFRPTGHPSRASSLHNLAQCLADRFRQQLAAAGLDEAIALEQEALQLFTPEDPGYDISRRCLTTYLQMKIRSGVAVASPNASLVTQFGVQQVIRDVAFETLKTMPTRLLHTHTGALCDQETQISHFMRSQQYKQLLSLCTTCNPAQRMELIHTVLSRYFQFVMLSHRWGEAEPSLRDIEGRPIYDLPAKGGFRKLQAFSAAACERDYLWAWSDTCCIDRGNSAELEEAIGSMFAWYRRSALTIVYLSDVPDTGSFESSEWFRRGWTLLELLAPKHIQFYTQTWSPYKNLTSSNHKTDDTVLQELERATGIESEFLTNFSPGMDDARWKLQWASQRRTTRPEDIAYSLFGIFDLHLPVLYGEPAENALGRLLAEIISRSGDISVLDWVGESSPYHSCFPVDITSYRMLPLPPPQTDVEGESAMNQQPTSFEVLRKLRGSLTTSALPQFVSRSLTSSNIGHRVSAARLRTPGLYAPNEAYDFHSLTRVPPPRFLNGRLILPCIAHRVTVVQLKRADPSAPRYTYKIHASGLRPLEIALPDRLENQVRLQGAPQLVRPWHSKLLGPSANLDTVTEEQLVSILERPFNALLLIPLPHNEYKRIASSILFTAQPINRASILKSKVRIFNIV</sequence>
<dbReference type="Gene3D" id="1.25.40.10">
    <property type="entry name" value="Tetratricopeptide repeat domain"/>
    <property type="match status" value="3"/>
</dbReference>
<dbReference type="PANTHER" id="PTHR10622:SF10">
    <property type="entry name" value="HET DOMAIN-CONTAINING PROTEIN"/>
    <property type="match status" value="1"/>
</dbReference>
<evidence type="ECO:0000259" key="1">
    <source>
        <dbReference type="Pfam" id="PF06985"/>
    </source>
</evidence>
<keyword evidence="3" id="KW-1185">Reference proteome</keyword>
<reference evidence="2 3" key="1">
    <citation type="submission" date="2014-04" db="EMBL/GenBank/DDBJ databases">
        <authorList>
            <consortium name="DOE Joint Genome Institute"/>
            <person name="Kuo A."/>
            <person name="Kohler A."/>
            <person name="Costa M.D."/>
            <person name="Nagy L.G."/>
            <person name="Floudas D."/>
            <person name="Copeland A."/>
            <person name="Barry K.W."/>
            <person name="Cichocki N."/>
            <person name="Veneault-Fourrey C."/>
            <person name="LaButti K."/>
            <person name="Lindquist E.A."/>
            <person name="Lipzen A."/>
            <person name="Lundell T."/>
            <person name="Morin E."/>
            <person name="Murat C."/>
            <person name="Sun H."/>
            <person name="Tunlid A."/>
            <person name="Henrissat B."/>
            <person name="Grigoriev I.V."/>
            <person name="Hibbett D.S."/>
            <person name="Martin F."/>
            <person name="Nordberg H.P."/>
            <person name="Cantor M.N."/>
            <person name="Hua S.X."/>
        </authorList>
    </citation>
    <scope>NUCLEOTIDE SEQUENCE [LARGE SCALE GENOMIC DNA]</scope>
    <source>
        <strain evidence="2 3">Marx 270</strain>
    </source>
</reference>
<organism evidence="2 3">
    <name type="scientific">Pisolithus tinctorius Marx 270</name>
    <dbReference type="NCBI Taxonomy" id="870435"/>
    <lineage>
        <taxon>Eukaryota</taxon>
        <taxon>Fungi</taxon>
        <taxon>Dikarya</taxon>
        <taxon>Basidiomycota</taxon>
        <taxon>Agaricomycotina</taxon>
        <taxon>Agaricomycetes</taxon>
        <taxon>Agaricomycetidae</taxon>
        <taxon>Boletales</taxon>
        <taxon>Sclerodermatineae</taxon>
        <taxon>Pisolithaceae</taxon>
        <taxon>Pisolithus</taxon>
    </lineage>
</organism>
<proteinExistence type="predicted"/>